<accession>A0A1C4WC03</accession>
<proteinExistence type="predicted"/>
<organism evidence="1 2">
    <name type="scientific">Micromonospora chaiyaphumensis</name>
    <dbReference type="NCBI Taxonomy" id="307119"/>
    <lineage>
        <taxon>Bacteria</taxon>
        <taxon>Bacillati</taxon>
        <taxon>Actinomycetota</taxon>
        <taxon>Actinomycetes</taxon>
        <taxon>Micromonosporales</taxon>
        <taxon>Micromonosporaceae</taxon>
        <taxon>Micromonospora</taxon>
    </lineage>
</organism>
<dbReference type="AlphaFoldDB" id="A0A1C4WC03"/>
<protein>
    <submittedName>
        <fullName evidence="1">Uncharacterized protein</fullName>
    </submittedName>
</protein>
<keyword evidence="2" id="KW-1185">Reference proteome</keyword>
<evidence type="ECO:0000313" key="2">
    <source>
        <dbReference type="Proteomes" id="UP000199629"/>
    </source>
</evidence>
<sequence>MHVLDDPEGLSPRAQAFLCRAGTRQPEQPRLLTDFVQVADRSGRLIAAPLELTVRREGFAARFGGLRYDVRRSVRIGDERRDTLRCWQFDLLDMVRAERMGWSFAWYGERVSSPVLYLAHTDGRFGVSVGGPFLEVCPSINHLIEGHALMDELHDWEPVPPSSLEAWVPNDTTNAHLGELLAALPPVPEASGPHDQWWCSDQLAIRLFRGWTDSQPRPTGVMIWSRNGQI</sequence>
<evidence type="ECO:0000313" key="1">
    <source>
        <dbReference type="EMBL" id="SCE93745.1"/>
    </source>
</evidence>
<gene>
    <name evidence="1" type="ORF">GA0070214_103424</name>
</gene>
<dbReference type="EMBL" id="FMCS01000003">
    <property type="protein sequence ID" value="SCE93745.1"/>
    <property type="molecule type" value="Genomic_DNA"/>
</dbReference>
<dbReference type="Proteomes" id="UP000199629">
    <property type="component" value="Unassembled WGS sequence"/>
</dbReference>
<reference evidence="2" key="1">
    <citation type="submission" date="2016-06" db="EMBL/GenBank/DDBJ databases">
        <authorList>
            <person name="Varghese N."/>
            <person name="Submissions Spin"/>
        </authorList>
    </citation>
    <scope>NUCLEOTIDE SEQUENCE [LARGE SCALE GENOMIC DNA]</scope>
    <source>
        <strain evidence="2">DSM 45246</strain>
    </source>
</reference>
<name>A0A1C4WC03_9ACTN</name>